<keyword evidence="2" id="KW-0810">Translation regulation</keyword>
<evidence type="ECO:0000313" key="6">
    <source>
        <dbReference type="Proteomes" id="UP000308267"/>
    </source>
</evidence>
<feature type="region of interest" description="Disordered" evidence="4">
    <location>
        <begin position="56"/>
        <end position="107"/>
    </location>
</feature>
<evidence type="ECO:0000256" key="4">
    <source>
        <dbReference type="SAM" id="MobiDB-lite"/>
    </source>
</evidence>
<protein>
    <recommendedName>
        <fullName evidence="7">Eukaryotic translation initiation factor 4E binding protein 1</fullName>
    </recommendedName>
</protein>
<reference evidence="5 6" key="1">
    <citation type="journal article" date="2019" name="BMC Genomics">
        <title>New insights from Opisthorchis felineus genome: update on genomics of the epidemiologically important liver flukes.</title>
        <authorList>
            <person name="Ershov N.I."/>
            <person name="Mordvinov V.A."/>
            <person name="Prokhortchouk E.B."/>
            <person name="Pakharukova M.Y."/>
            <person name="Gunbin K.V."/>
            <person name="Ustyantsev K."/>
            <person name="Genaev M.A."/>
            <person name="Blinov A.G."/>
            <person name="Mazur A."/>
            <person name="Boulygina E."/>
            <person name="Tsygankova S."/>
            <person name="Khrameeva E."/>
            <person name="Chekanov N."/>
            <person name="Fan G."/>
            <person name="Xiao A."/>
            <person name="Zhang H."/>
            <person name="Xu X."/>
            <person name="Yang H."/>
            <person name="Solovyev V."/>
            <person name="Lee S.M."/>
            <person name="Liu X."/>
            <person name="Afonnikov D.A."/>
            <person name="Skryabin K.G."/>
        </authorList>
    </citation>
    <scope>NUCLEOTIDE SEQUENCE [LARGE SCALE GENOMIC DNA]</scope>
    <source>
        <strain evidence="5">AK-0245</strain>
        <tissue evidence="5">Whole organism</tissue>
    </source>
</reference>
<dbReference type="STRING" id="147828.A0A4S2MFH8"/>
<dbReference type="Proteomes" id="UP000308267">
    <property type="component" value="Unassembled WGS sequence"/>
</dbReference>
<dbReference type="GO" id="GO:0045947">
    <property type="term" value="P:negative regulation of translational initiation"/>
    <property type="evidence" value="ECO:0007669"/>
    <property type="project" value="InterPro"/>
</dbReference>
<evidence type="ECO:0000256" key="2">
    <source>
        <dbReference type="ARBA" id="ARBA00022845"/>
    </source>
</evidence>
<accession>A0A4S2MFH8</accession>
<proteinExistence type="inferred from homology"/>
<evidence type="ECO:0008006" key="7">
    <source>
        <dbReference type="Google" id="ProtNLM"/>
    </source>
</evidence>
<evidence type="ECO:0000313" key="5">
    <source>
        <dbReference type="EMBL" id="TGZ73799.1"/>
    </source>
</evidence>
<comment type="caution">
    <text evidence="5">The sequence shown here is derived from an EMBL/GenBank/DDBJ whole genome shotgun (WGS) entry which is preliminary data.</text>
</comment>
<dbReference type="GO" id="GO:0005737">
    <property type="term" value="C:cytoplasm"/>
    <property type="evidence" value="ECO:0007669"/>
    <property type="project" value="TreeGrafter"/>
</dbReference>
<feature type="compositionally biased region" description="Basic and acidic residues" evidence="4">
    <location>
        <begin position="97"/>
        <end position="107"/>
    </location>
</feature>
<dbReference type="Pfam" id="PF05456">
    <property type="entry name" value="eIF_4EBP"/>
    <property type="match status" value="1"/>
</dbReference>
<evidence type="ECO:0000256" key="1">
    <source>
        <dbReference type="ARBA" id="ARBA00005480"/>
    </source>
</evidence>
<dbReference type="PANTHER" id="PTHR12669:SF12">
    <property type="entry name" value="EUKARYOTIC TRANSLATION INITIATION FACTOR 4E-BINDING PROTEIN"/>
    <property type="match status" value="1"/>
</dbReference>
<keyword evidence="3" id="KW-0652">Protein synthesis inhibitor</keyword>
<feature type="region of interest" description="Disordered" evidence="4">
    <location>
        <begin position="20"/>
        <end position="40"/>
    </location>
</feature>
<dbReference type="GO" id="GO:0008190">
    <property type="term" value="F:eukaryotic initiation factor 4E binding"/>
    <property type="evidence" value="ECO:0007669"/>
    <property type="project" value="InterPro"/>
</dbReference>
<dbReference type="AlphaFoldDB" id="A0A4S2MFH8"/>
<organism evidence="5 6">
    <name type="scientific">Opisthorchis felineus</name>
    <dbReference type="NCBI Taxonomy" id="147828"/>
    <lineage>
        <taxon>Eukaryota</taxon>
        <taxon>Metazoa</taxon>
        <taxon>Spiralia</taxon>
        <taxon>Lophotrochozoa</taxon>
        <taxon>Platyhelminthes</taxon>
        <taxon>Trematoda</taxon>
        <taxon>Digenea</taxon>
        <taxon>Opisthorchiida</taxon>
        <taxon>Opisthorchiata</taxon>
        <taxon>Opisthorchiidae</taxon>
        <taxon>Opisthorchis</taxon>
    </lineage>
</organism>
<sequence>MDQKATDAIAVRRVRLTDPSQLPQDLGTTPGGTLFSTTPGGTRVIYDRDFMLHCKGSPVAQTPPSELPKMPGFSIGGDVMTSPPPSQQEPVENGASKGEEHPFDMDL</sequence>
<dbReference type="EMBL" id="SJOL01002419">
    <property type="protein sequence ID" value="TGZ73799.1"/>
    <property type="molecule type" value="Genomic_DNA"/>
</dbReference>
<dbReference type="InterPro" id="IPR008606">
    <property type="entry name" value="EIF4EBP"/>
</dbReference>
<dbReference type="OrthoDB" id="19729at2759"/>
<comment type="similarity">
    <text evidence="1">Belongs to the eIF4E-binding protein family.</text>
</comment>
<dbReference type="PANTHER" id="PTHR12669">
    <property type="entry name" value="EUKARYOTIC TRANSLATION INITIATION FACTOR 4E-BINDING PROTEIN"/>
    <property type="match status" value="1"/>
</dbReference>
<evidence type="ECO:0000256" key="3">
    <source>
        <dbReference type="ARBA" id="ARBA00023193"/>
    </source>
</evidence>
<keyword evidence="6" id="KW-1185">Reference proteome</keyword>
<gene>
    <name evidence="5" type="ORF">CRM22_001321</name>
</gene>
<name>A0A4S2MFH8_OPIFE</name>